<evidence type="ECO:0000313" key="2">
    <source>
        <dbReference type="EMBL" id="HIQ30472.1"/>
    </source>
</evidence>
<dbReference type="SUPFAM" id="SSF88697">
    <property type="entry name" value="PUA domain-like"/>
    <property type="match status" value="1"/>
</dbReference>
<feature type="domain" description="EVE" evidence="1">
    <location>
        <begin position="10"/>
        <end position="154"/>
    </location>
</feature>
<accession>A0A832ZY28</accession>
<dbReference type="EMBL" id="DQVM01000157">
    <property type="protein sequence ID" value="HIQ30472.1"/>
    <property type="molecule type" value="Genomic_DNA"/>
</dbReference>
<proteinExistence type="predicted"/>
<evidence type="ECO:0000259" key="1">
    <source>
        <dbReference type="Pfam" id="PF01878"/>
    </source>
</evidence>
<dbReference type="AlphaFoldDB" id="A0A832ZY28"/>
<dbReference type="Pfam" id="PF01878">
    <property type="entry name" value="EVE"/>
    <property type="match status" value="1"/>
</dbReference>
<protein>
    <submittedName>
        <fullName evidence="2">EVE domain-containing protein</fullName>
    </submittedName>
</protein>
<sequence>MNYTAGVVINYWILVVKDHQKSGRRIPALEVLRTRVEHRFWSLSSRARNINRIKPGDRVVFYISSSGGRGFAGTAVVSSTPHPITLEQRFHIYGYPSETFDYSIELENPVMWNKLVSPAELLGKVSFLHSERWWTRFRGSIIKITEDDYDKIVALAPIP</sequence>
<dbReference type="InterPro" id="IPR002740">
    <property type="entry name" value="EVE_domain"/>
</dbReference>
<evidence type="ECO:0000313" key="3">
    <source>
        <dbReference type="Proteomes" id="UP000608579"/>
    </source>
</evidence>
<dbReference type="Proteomes" id="UP000608579">
    <property type="component" value="Unassembled WGS sequence"/>
</dbReference>
<comment type="caution">
    <text evidence="2">The sequence shown here is derived from an EMBL/GenBank/DDBJ whole genome shotgun (WGS) entry which is preliminary data.</text>
</comment>
<reference evidence="2" key="1">
    <citation type="journal article" date="2020" name="ISME J.">
        <title>Gammaproteobacteria mediating utilization of methyl-, sulfur- and petroleum organic compounds in deep ocean hydrothermal plumes.</title>
        <authorList>
            <person name="Zhou Z."/>
            <person name="Liu Y."/>
            <person name="Pan J."/>
            <person name="Cron B.R."/>
            <person name="Toner B.M."/>
            <person name="Anantharaman K."/>
            <person name="Breier J.A."/>
            <person name="Dick G.J."/>
            <person name="Li M."/>
        </authorList>
    </citation>
    <scope>NUCLEOTIDE SEQUENCE</scope>
    <source>
        <strain evidence="2">SZUA-1515</strain>
    </source>
</reference>
<dbReference type="Gene3D" id="3.10.590.10">
    <property type="entry name" value="ph1033 like domains"/>
    <property type="match status" value="1"/>
</dbReference>
<gene>
    <name evidence="2" type="ORF">EYH45_07935</name>
</gene>
<name>A0A832ZY28_CALS0</name>
<dbReference type="InterPro" id="IPR015947">
    <property type="entry name" value="PUA-like_sf"/>
</dbReference>
<organism evidence="2 3">
    <name type="scientific">Caldiarchaeum subterraneum</name>
    <dbReference type="NCBI Taxonomy" id="311458"/>
    <lineage>
        <taxon>Archaea</taxon>
        <taxon>Nitrososphaerota</taxon>
        <taxon>Candidatus Caldarchaeales</taxon>
        <taxon>Candidatus Caldarchaeaceae</taxon>
        <taxon>Candidatus Caldarchaeum</taxon>
    </lineage>
</organism>